<organism evidence="2 3">
    <name type="scientific">Polychaeton citri CBS 116435</name>
    <dbReference type="NCBI Taxonomy" id="1314669"/>
    <lineage>
        <taxon>Eukaryota</taxon>
        <taxon>Fungi</taxon>
        <taxon>Dikarya</taxon>
        <taxon>Ascomycota</taxon>
        <taxon>Pezizomycotina</taxon>
        <taxon>Dothideomycetes</taxon>
        <taxon>Dothideomycetidae</taxon>
        <taxon>Capnodiales</taxon>
        <taxon>Capnodiaceae</taxon>
        <taxon>Polychaeton</taxon>
    </lineage>
</organism>
<proteinExistence type="predicted"/>
<evidence type="ECO:0000313" key="2">
    <source>
        <dbReference type="EMBL" id="KAF2720926.1"/>
    </source>
</evidence>
<evidence type="ECO:0000313" key="3">
    <source>
        <dbReference type="Proteomes" id="UP000799441"/>
    </source>
</evidence>
<dbReference type="EMBL" id="MU003795">
    <property type="protein sequence ID" value="KAF2720926.1"/>
    <property type="molecule type" value="Genomic_DNA"/>
</dbReference>
<comment type="caution">
    <text evidence="2">The sequence shown here is derived from an EMBL/GenBank/DDBJ whole genome shotgun (WGS) entry which is preliminary data.</text>
</comment>
<reference evidence="2" key="1">
    <citation type="journal article" date="2020" name="Stud. Mycol.">
        <title>101 Dothideomycetes genomes: a test case for predicting lifestyles and emergence of pathogens.</title>
        <authorList>
            <person name="Haridas S."/>
            <person name="Albert R."/>
            <person name="Binder M."/>
            <person name="Bloem J."/>
            <person name="Labutti K."/>
            <person name="Salamov A."/>
            <person name="Andreopoulos B."/>
            <person name="Baker S."/>
            <person name="Barry K."/>
            <person name="Bills G."/>
            <person name="Bluhm B."/>
            <person name="Cannon C."/>
            <person name="Castanera R."/>
            <person name="Culley D."/>
            <person name="Daum C."/>
            <person name="Ezra D."/>
            <person name="Gonzalez J."/>
            <person name="Henrissat B."/>
            <person name="Kuo A."/>
            <person name="Liang C."/>
            <person name="Lipzen A."/>
            <person name="Lutzoni F."/>
            <person name="Magnuson J."/>
            <person name="Mondo S."/>
            <person name="Nolan M."/>
            <person name="Ohm R."/>
            <person name="Pangilinan J."/>
            <person name="Park H.-J."/>
            <person name="Ramirez L."/>
            <person name="Alfaro M."/>
            <person name="Sun H."/>
            <person name="Tritt A."/>
            <person name="Yoshinaga Y."/>
            <person name="Zwiers L.-H."/>
            <person name="Turgeon B."/>
            <person name="Goodwin S."/>
            <person name="Spatafora J."/>
            <person name="Crous P."/>
            <person name="Grigoriev I."/>
        </authorList>
    </citation>
    <scope>NUCLEOTIDE SEQUENCE</scope>
    <source>
        <strain evidence="2">CBS 116435</strain>
    </source>
</reference>
<accession>A0A9P4Q9R1</accession>
<dbReference type="Proteomes" id="UP000799441">
    <property type="component" value="Unassembled WGS sequence"/>
</dbReference>
<evidence type="ECO:0000256" key="1">
    <source>
        <dbReference type="SAM" id="MobiDB-lite"/>
    </source>
</evidence>
<keyword evidence="3" id="KW-1185">Reference proteome</keyword>
<feature type="region of interest" description="Disordered" evidence="1">
    <location>
        <begin position="84"/>
        <end position="127"/>
    </location>
</feature>
<dbReference type="OrthoDB" id="5376498at2759"/>
<protein>
    <submittedName>
        <fullName evidence="2">Uncharacterized protein</fullName>
    </submittedName>
</protein>
<feature type="compositionally biased region" description="Basic and acidic residues" evidence="1">
    <location>
        <begin position="112"/>
        <end position="121"/>
    </location>
</feature>
<sequence>MSSITPSARTWTLRFKNHRSTVLLHCEPLQRLGSIKEDLLKAIQQSHPDGTINGLQIPDSAEAIMLARPIDVSDLSLGWEPLEKTNNDDFFGDEPVSGKGKGKATASKSKSKGKENTKDSPESLGLKDGGVVAFKFSTAADHSVGTTELDDEDTVLVQNDGDGETWDVVVPTMAETYGEDEGLDAE</sequence>
<dbReference type="AlphaFoldDB" id="A0A9P4Q9R1"/>
<gene>
    <name evidence="2" type="ORF">K431DRAFT_248358</name>
</gene>
<name>A0A9P4Q9R1_9PEZI</name>